<accession>A0ABM7T5T3</accession>
<keyword evidence="1" id="KW-0812">Transmembrane</keyword>
<feature type="transmembrane region" description="Helical" evidence="1">
    <location>
        <begin position="6"/>
        <end position="26"/>
    </location>
</feature>
<keyword evidence="3" id="KW-1185">Reference proteome</keyword>
<evidence type="ECO:0000313" key="3">
    <source>
        <dbReference type="Proteomes" id="UP000824633"/>
    </source>
</evidence>
<gene>
    <name evidence="2" type="ORF">psyc5s11_22820</name>
</gene>
<sequence length="78" mass="9164">MHKIFSIYALVEAGILIFAVISLIFWDKRYRKNHGSNIPNGFKRTEEVTIDPSTNKKLRVYYNPTTGERFYHEEDNGI</sequence>
<evidence type="ECO:0000256" key="1">
    <source>
        <dbReference type="SAM" id="Phobius"/>
    </source>
</evidence>
<dbReference type="EMBL" id="AP024849">
    <property type="protein sequence ID" value="BCZ46215.1"/>
    <property type="molecule type" value="Genomic_DNA"/>
</dbReference>
<protein>
    <submittedName>
        <fullName evidence="2">Uncharacterized protein</fullName>
    </submittedName>
</protein>
<reference evidence="3" key="1">
    <citation type="submission" date="2021-07" db="EMBL/GenBank/DDBJ databases">
        <title>Complete genome sequencing of a Clostridium isolate.</title>
        <authorList>
            <person name="Ueki A."/>
            <person name="Tonouchi A."/>
        </authorList>
    </citation>
    <scope>NUCLEOTIDE SEQUENCE [LARGE SCALE GENOMIC DNA]</scope>
    <source>
        <strain evidence="3">C5S11</strain>
    </source>
</reference>
<keyword evidence="1" id="KW-1133">Transmembrane helix</keyword>
<keyword evidence="1" id="KW-0472">Membrane</keyword>
<organism evidence="2 3">
    <name type="scientific">Clostridium gelidum</name>
    <dbReference type="NCBI Taxonomy" id="704125"/>
    <lineage>
        <taxon>Bacteria</taxon>
        <taxon>Bacillati</taxon>
        <taxon>Bacillota</taxon>
        <taxon>Clostridia</taxon>
        <taxon>Eubacteriales</taxon>
        <taxon>Clostridiaceae</taxon>
        <taxon>Clostridium</taxon>
    </lineage>
</organism>
<proteinExistence type="predicted"/>
<evidence type="ECO:0000313" key="2">
    <source>
        <dbReference type="EMBL" id="BCZ46215.1"/>
    </source>
</evidence>
<name>A0ABM7T5T3_9CLOT</name>
<dbReference type="Proteomes" id="UP000824633">
    <property type="component" value="Chromosome"/>
</dbReference>